<keyword evidence="2" id="KW-0472">Membrane</keyword>
<gene>
    <name evidence="3" type="ordered locus">PB2503_00285</name>
</gene>
<organism evidence="3 4">
    <name type="scientific">Parvularcula bermudensis (strain ATCC BAA-594 / HTCC2503 / KCTC 12087)</name>
    <dbReference type="NCBI Taxonomy" id="314260"/>
    <lineage>
        <taxon>Bacteria</taxon>
        <taxon>Pseudomonadati</taxon>
        <taxon>Pseudomonadota</taxon>
        <taxon>Alphaproteobacteria</taxon>
        <taxon>Parvularculales</taxon>
        <taxon>Parvularculaceae</taxon>
        <taxon>Parvularcula</taxon>
    </lineage>
</organism>
<dbReference type="AlphaFoldDB" id="E0TI13"/>
<keyword evidence="2" id="KW-0812">Transmembrane</keyword>
<feature type="transmembrane region" description="Helical" evidence="2">
    <location>
        <begin position="18"/>
        <end position="38"/>
    </location>
</feature>
<keyword evidence="4" id="KW-1185">Reference proteome</keyword>
<name>E0TI13_PARBH</name>
<dbReference type="RefSeq" id="WP_013301798.1">
    <property type="nucleotide sequence ID" value="NC_014414.1"/>
</dbReference>
<dbReference type="HOGENOM" id="CLU_113667_0_0_5"/>
<evidence type="ECO:0000313" key="3">
    <source>
        <dbReference type="EMBL" id="ADM10824.1"/>
    </source>
</evidence>
<dbReference type="EMBL" id="CP002156">
    <property type="protein sequence ID" value="ADM10824.1"/>
    <property type="molecule type" value="Genomic_DNA"/>
</dbReference>
<dbReference type="STRING" id="314260.PB2503_00285"/>
<feature type="compositionally biased region" description="Low complexity" evidence="1">
    <location>
        <begin position="88"/>
        <end position="101"/>
    </location>
</feature>
<reference evidence="3 4" key="2">
    <citation type="journal article" date="2011" name="J. Bacteriol.">
        <title>Complete genome sequence of strain HTCC2503T of Parvularcula bermudensis, the type species of the order "Parvularculales" in the class Alphaproteobacteria.</title>
        <authorList>
            <person name="Oh H.M."/>
            <person name="Kang I."/>
            <person name="Vergin K.L."/>
            <person name="Kang D."/>
            <person name="Rhee K.H."/>
            <person name="Giovannoni S.J."/>
            <person name="Cho J.C."/>
        </authorList>
    </citation>
    <scope>NUCLEOTIDE SEQUENCE [LARGE SCALE GENOMIC DNA]</scope>
    <source>
        <strain evidence="4">ATCC BAA-594 / HTCC2503 / KCTC 12087</strain>
    </source>
</reference>
<dbReference type="KEGG" id="pbr:PB2503_00285"/>
<feature type="region of interest" description="Disordered" evidence="1">
    <location>
        <begin position="88"/>
        <end position="114"/>
    </location>
</feature>
<reference evidence="4" key="1">
    <citation type="submission" date="2010-08" db="EMBL/GenBank/DDBJ databases">
        <title>Genome sequence of Parvularcula bermudensis HTCC2503.</title>
        <authorList>
            <person name="Kang D.-M."/>
            <person name="Oh H.-M."/>
            <person name="Cho J.-C."/>
        </authorList>
    </citation>
    <scope>NUCLEOTIDE SEQUENCE [LARGE SCALE GENOMIC DNA]</scope>
    <source>
        <strain evidence="4">ATCC BAA-594 / HTCC2503 / KCTC 12087</strain>
    </source>
</reference>
<proteinExistence type="predicted"/>
<dbReference type="Proteomes" id="UP000001302">
    <property type="component" value="Chromosome"/>
</dbReference>
<protein>
    <recommendedName>
        <fullName evidence="5">Transmembrane anchor protein</fullName>
    </recommendedName>
</protein>
<evidence type="ECO:0000313" key="4">
    <source>
        <dbReference type="Proteomes" id="UP000001302"/>
    </source>
</evidence>
<dbReference type="OrthoDB" id="952847at2"/>
<keyword evidence="2" id="KW-1133">Transmembrane helix</keyword>
<dbReference type="eggNOG" id="ENOG502ZREC">
    <property type="taxonomic scope" value="Bacteria"/>
</dbReference>
<feature type="compositionally biased region" description="Pro residues" evidence="1">
    <location>
        <begin position="102"/>
        <end position="114"/>
    </location>
</feature>
<sequence length="221" mass="23623">MYNANMPKKDELPSTAQLLRSTVIALMIAAVILVVAVLPGEYGIDPTRIGRALGLTQMGEIKQQLAEEAAADEALAEPVVVEPVVTEPDVTASEPAAAPSPDTTPAPEEPAAPVPAAPIWKDEQSATLAPDAATEIKLVMEEGAAAEYEWTVDTGHLNYDLHADYPQGGGFHSYKKGRAVTEDAGSFTAEFDGAHGWFWRNRSGETVTVTLKVRGDYKEVH</sequence>
<accession>E0TI13</accession>
<evidence type="ECO:0008006" key="5">
    <source>
        <dbReference type="Google" id="ProtNLM"/>
    </source>
</evidence>
<evidence type="ECO:0000256" key="2">
    <source>
        <dbReference type="SAM" id="Phobius"/>
    </source>
</evidence>
<evidence type="ECO:0000256" key="1">
    <source>
        <dbReference type="SAM" id="MobiDB-lite"/>
    </source>
</evidence>